<feature type="region of interest" description="Disordered" evidence="1">
    <location>
        <begin position="339"/>
        <end position="424"/>
    </location>
</feature>
<name>W7ENN5_BIPV3</name>
<feature type="region of interest" description="Disordered" evidence="1">
    <location>
        <begin position="61"/>
        <end position="117"/>
    </location>
</feature>
<sequence>MDVRLPVLLPFGLNEKYQTLFAEKYGVRKQHEPLHFHVLSLREISALQRLRARKLHFKAPSIADSAPNKHDRILKPKKIKRDRKSREEKRNHSVTIPKPPVSFSLAPKNPLRSMRNTNRNLKTGADQRLGASREIPIILDGDSAKSVTPGKLNPRIRDASVSPELILRDMSPTHDLHSPVRPTNMRDARKSGLFLRIKFNTASPQQYHLLQSQQEPQTSHPKTLMMADIPFIESPGDRSRATNSEEKDIKLVDIEDFEMRKKVTQLMAVAPALPVRDLYHLIIDSEGRLSKAKKKAIRMSEAPDTLCRPTQLSLRPRTPINNLDTEGVVVNINNSNTQTMVKIDPSDPIFKWDEDEPAPEPAPTTKPRRSKSIAKNKQTQSAHSHHSAKESKRKIPAAPTPTPSYQSEKRTKVSHSKRTSLRETSRDREFIVADGVMHYVSDFDDSDDFILSRNVIIPSRTRRQRRKFSMI</sequence>
<protein>
    <submittedName>
        <fullName evidence="2">Uncharacterized protein</fullName>
    </submittedName>
</protein>
<evidence type="ECO:0000256" key="1">
    <source>
        <dbReference type="SAM" id="MobiDB-lite"/>
    </source>
</evidence>
<dbReference type="RefSeq" id="XP_014558166.1">
    <property type="nucleotide sequence ID" value="XM_014702680.1"/>
</dbReference>
<proteinExistence type="predicted"/>
<gene>
    <name evidence="2" type="ORF">COCVIDRAFT_25270</name>
</gene>
<dbReference type="Proteomes" id="UP000054337">
    <property type="component" value="Unassembled WGS sequence"/>
</dbReference>
<evidence type="ECO:0000313" key="2">
    <source>
        <dbReference type="EMBL" id="EUN28604.1"/>
    </source>
</evidence>
<dbReference type="GeneID" id="26253476"/>
<accession>W7ENN5</accession>
<dbReference type="AlphaFoldDB" id="W7ENN5"/>
<reference evidence="2 3" key="1">
    <citation type="journal article" date="2013" name="PLoS Genet.">
        <title>Comparative genome structure, secondary metabolite, and effector coding capacity across Cochliobolus pathogens.</title>
        <authorList>
            <person name="Condon B.J."/>
            <person name="Leng Y."/>
            <person name="Wu D."/>
            <person name="Bushley K.E."/>
            <person name="Ohm R.A."/>
            <person name="Otillar R."/>
            <person name="Martin J."/>
            <person name="Schackwitz W."/>
            <person name="Grimwood J."/>
            <person name="MohdZainudin N."/>
            <person name="Xue C."/>
            <person name="Wang R."/>
            <person name="Manning V.A."/>
            <person name="Dhillon B."/>
            <person name="Tu Z.J."/>
            <person name="Steffenson B.J."/>
            <person name="Salamov A."/>
            <person name="Sun H."/>
            <person name="Lowry S."/>
            <person name="LaButti K."/>
            <person name="Han J."/>
            <person name="Copeland A."/>
            <person name="Lindquist E."/>
            <person name="Barry K."/>
            <person name="Schmutz J."/>
            <person name="Baker S.E."/>
            <person name="Ciuffetti L.M."/>
            <person name="Grigoriev I.V."/>
            <person name="Zhong S."/>
            <person name="Turgeon B.G."/>
        </authorList>
    </citation>
    <scope>NUCLEOTIDE SEQUENCE [LARGE SCALE GENOMIC DNA]</scope>
    <source>
        <strain evidence="2 3">FI3</strain>
    </source>
</reference>
<evidence type="ECO:0000313" key="3">
    <source>
        <dbReference type="Proteomes" id="UP000054337"/>
    </source>
</evidence>
<feature type="compositionally biased region" description="Basic residues" evidence="1">
    <location>
        <begin position="383"/>
        <end position="395"/>
    </location>
</feature>
<dbReference type="HOGENOM" id="CLU_579982_0_0_1"/>
<keyword evidence="3" id="KW-1185">Reference proteome</keyword>
<dbReference type="EMBL" id="KI968719">
    <property type="protein sequence ID" value="EUN28604.1"/>
    <property type="molecule type" value="Genomic_DNA"/>
</dbReference>
<dbReference type="OrthoDB" id="3798749at2759"/>
<organism evidence="2 3">
    <name type="scientific">Bipolaris victoriae (strain FI3)</name>
    <name type="common">Victoria blight of oats agent</name>
    <name type="synonym">Cochliobolus victoriae</name>
    <dbReference type="NCBI Taxonomy" id="930091"/>
    <lineage>
        <taxon>Eukaryota</taxon>
        <taxon>Fungi</taxon>
        <taxon>Dikarya</taxon>
        <taxon>Ascomycota</taxon>
        <taxon>Pezizomycotina</taxon>
        <taxon>Dothideomycetes</taxon>
        <taxon>Pleosporomycetidae</taxon>
        <taxon>Pleosporales</taxon>
        <taxon>Pleosporineae</taxon>
        <taxon>Pleosporaceae</taxon>
        <taxon>Bipolaris</taxon>
    </lineage>
</organism>